<evidence type="ECO:0000259" key="1">
    <source>
        <dbReference type="SMART" id="SM00829"/>
    </source>
</evidence>
<dbReference type="InterPro" id="IPR036291">
    <property type="entry name" value="NAD(P)-bd_dom_sf"/>
</dbReference>
<dbReference type="SUPFAM" id="SSF51735">
    <property type="entry name" value="NAD(P)-binding Rossmann-fold domains"/>
    <property type="match status" value="1"/>
</dbReference>
<dbReference type="PANTHER" id="PTHR45348">
    <property type="entry name" value="HYPOTHETICAL OXIDOREDUCTASE (EUROFUNG)"/>
    <property type="match status" value="1"/>
</dbReference>
<keyword evidence="3" id="KW-1185">Reference proteome</keyword>
<dbReference type="InterPro" id="IPR011032">
    <property type="entry name" value="GroES-like_sf"/>
</dbReference>
<evidence type="ECO:0000313" key="3">
    <source>
        <dbReference type="Proteomes" id="UP000053593"/>
    </source>
</evidence>
<dbReference type="GO" id="GO:0016651">
    <property type="term" value="F:oxidoreductase activity, acting on NAD(P)H"/>
    <property type="evidence" value="ECO:0007669"/>
    <property type="project" value="InterPro"/>
</dbReference>
<dbReference type="InterPro" id="IPR047122">
    <property type="entry name" value="Trans-enoyl_RdTase-like"/>
</dbReference>
<dbReference type="OrthoDB" id="3233595at2759"/>
<evidence type="ECO:0000313" key="2">
    <source>
        <dbReference type="EMBL" id="KIK57752.1"/>
    </source>
</evidence>
<reference evidence="2 3" key="1">
    <citation type="submission" date="2014-04" db="EMBL/GenBank/DDBJ databases">
        <title>Evolutionary Origins and Diversification of the Mycorrhizal Mutualists.</title>
        <authorList>
            <consortium name="DOE Joint Genome Institute"/>
            <consortium name="Mycorrhizal Genomics Consortium"/>
            <person name="Kohler A."/>
            <person name="Kuo A."/>
            <person name="Nagy L.G."/>
            <person name="Floudas D."/>
            <person name="Copeland A."/>
            <person name="Barry K.W."/>
            <person name="Cichocki N."/>
            <person name="Veneault-Fourrey C."/>
            <person name="LaButti K."/>
            <person name="Lindquist E.A."/>
            <person name="Lipzen A."/>
            <person name="Lundell T."/>
            <person name="Morin E."/>
            <person name="Murat C."/>
            <person name="Riley R."/>
            <person name="Ohm R."/>
            <person name="Sun H."/>
            <person name="Tunlid A."/>
            <person name="Henrissat B."/>
            <person name="Grigoriev I.V."/>
            <person name="Hibbett D.S."/>
            <person name="Martin F."/>
        </authorList>
    </citation>
    <scope>NUCLEOTIDE SEQUENCE [LARGE SCALE GENOMIC DNA]</scope>
    <source>
        <strain evidence="2 3">FD-317 M1</strain>
    </source>
</reference>
<accession>A0A0D0CHL6</accession>
<dbReference type="AlphaFoldDB" id="A0A0D0CHL6"/>
<dbReference type="InterPro" id="IPR013149">
    <property type="entry name" value="ADH-like_C"/>
</dbReference>
<dbReference type="PANTHER" id="PTHR45348:SF2">
    <property type="entry name" value="ZINC-TYPE ALCOHOL DEHYDROGENASE-LIKE PROTEIN C2E1P3.01"/>
    <property type="match status" value="1"/>
</dbReference>
<dbReference type="HOGENOM" id="CLU_026673_16_5_1"/>
<gene>
    <name evidence="2" type="ORF">GYMLUDRAFT_61156</name>
</gene>
<dbReference type="Gene3D" id="3.90.180.10">
    <property type="entry name" value="Medium-chain alcohol dehydrogenases, catalytic domain"/>
    <property type="match status" value="1"/>
</dbReference>
<sequence>MQKAVVLKAVNTPLVVSDVPIPKPAYGEILVKVRAAALNPYEFHLQSGAGFPLSYPAVLGVDAAGDVEELGETVQGFAKGDPVFFPGELMKGHEAFQQYAVVPVWTVGKIPSHLSYAEASSIPLAFTTAAFPLLAKNAIGAGLNPSLDPKVKFSGQAALVIGGGSSVGQFAIQILKILGFSTIIAYASGKHTDYLISLGATHIVDRANVSFGALSDYLKGITSTPIKTIYVAYVSSPEVQAAAFACLAPNGVMGTAVPPFFKYPDDKPTGKRVFGSAASVHIPQHREFGALMWKILPQWVQDGVIKPNRVEILPGGLNAVPGGVKRLQNGDVSGVKLVVNPQETE</sequence>
<dbReference type="Pfam" id="PF00107">
    <property type="entry name" value="ADH_zinc_N"/>
    <property type="match status" value="1"/>
</dbReference>
<dbReference type="EMBL" id="KN834789">
    <property type="protein sequence ID" value="KIK57752.1"/>
    <property type="molecule type" value="Genomic_DNA"/>
</dbReference>
<organism evidence="2 3">
    <name type="scientific">Collybiopsis luxurians FD-317 M1</name>
    <dbReference type="NCBI Taxonomy" id="944289"/>
    <lineage>
        <taxon>Eukaryota</taxon>
        <taxon>Fungi</taxon>
        <taxon>Dikarya</taxon>
        <taxon>Basidiomycota</taxon>
        <taxon>Agaricomycotina</taxon>
        <taxon>Agaricomycetes</taxon>
        <taxon>Agaricomycetidae</taxon>
        <taxon>Agaricales</taxon>
        <taxon>Marasmiineae</taxon>
        <taxon>Omphalotaceae</taxon>
        <taxon>Collybiopsis</taxon>
        <taxon>Collybiopsis luxurians</taxon>
    </lineage>
</organism>
<dbReference type="SUPFAM" id="SSF50129">
    <property type="entry name" value="GroES-like"/>
    <property type="match status" value="1"/>
</dbReference>
<dbReference type="InterPro" id="IPR013154">
    <property type="entry name" value="ADH-like_N"/>
</dbReference>
<feature type="domain" description="Enoyl reductase (ER)" evidence="1">
    <location>
        <begin position="9"/>
        <end position="339"/>
    </location>
</feature>
<proteinExistence type="predicted"/>
<dbReference type="CDD" id="cd08249">
    <property type="entry name" value="enoyl_reductase_like"/>
    <property type="match status" value="1"/>
</dbReference>
<protein>
    <recommendedName>
        <fullName evidence="1">Enoyl reductase (ER) domain-containing protein</fullName>
    </recommendedName>
</protein>
<dbReference type="SMART" id="SM00829">
    <property type="entry name" value="PKS_ER"/>
    <property type="match status" value="1"/>
</dbReference>
<dbReference type="InterPro" id="IPR020843">
    <property type="entry name" value="ER"/>
</dbReference>
<dbReference type="Proteomes" id="UP000053593">
    <property type="component" value="Unassembled WGS sequence"/>
</dbReference>
<name>A0A0D0CHL6_9AGAR</name>
<dbReference type="Pfam" id="PF08240">
    <property type="entry name" value="ADH_N"/>
    <property type="match status" value="1"/>
</dbReference>
<dbReference type="Gene3D" id="3.40.50.720">
    <property type="entry name" value="NAD(P)-binding Rossmann-like Domain"/>
    <property type="match status" value="1"/>
</dbReference>